<proteinExistence type="predicted"/>
<name>A0A8J4H1S5_9BACL</name>
<evidence type="ECO:0008006" key="3">
    <source>
        <dbReference type="Google" id="ProtNLM"/>
    </source>
</evidence>
<evidence type="ECO:0000313" key="2">
    <source>
        <dbReference type="Proteomes" id="UP000677918"/>
    </source>
</evidence>
<dbReference type="Pfam" id="PF14006">
    <property type="entry name" value="YqzL"/>
    <property type="match status" value="1"/>
</dbReference>
<reference evidence="1" key="1">
    <citation type="submission" date="2021-04" db="EMBL/GenBank/DDBJ databases">
        <title>Draft genome sequence of Xylanibacillus composti strain K13.</title>
        <authorList>
            <person name="Uke A."/>
            <person name="Chhe C."/>
            <person name="Baramee S."/>
            <person name="Kosugi A."/>
        </authorList>
    </citation>
    <scope>NUCLEOTIDE SEQUENCE</scope>
    <source>
        <strain evidence="1">K13</strain>
    </source>
</reference>
<dbReference type="Proteomes" id="UP000677918">
    <property type="component" value="Unassembled WGS sequence"/>
</dbReference>
<dbReference type="AlphaFoldDB" id="A0A8J4H1S5"/>
<dbReference type="InterPro" id="IPR025617">
    <property type="entry name" value="YqzL"/>
</dbReference>
<organism evidence="1 2">
    <name type="scientific">Xylanibacillus composti</name>
    <dbReference type="NCBI Taxonomy" id="1572762"/>
    <lineage>
        <taxon>Bacteria</taxon>
        <taxon>Bacillati</taxon>
        <taxon>Bacillota</taxon>
        <taxon>Bacilli</taxon>
        <taxon>Bacillales</taxon>
        <taxon>Paenibacillaceae</taxon>
        <taxon>Xylanibacillus</taxon>
    </lineage>
</organism>
<sequence>MRDFSWQVFTMTGNVDAYLLFKDLHAVGTDEEQEEDAAELVAEWEG</sequence>
<keyword evidence="2" id="KW-1185">Reference proteome</keyword>
<dbReference type="RefSeq" id="WP_213410629.1">
    <property type="nucleotide sequence ID" value="NZ_BOVK01000011.1"/>
</dbReference>
<gene>
    <name evidence="1" type="ORF">XYCOK13_08350</name>
</gene>
<accession>A0A8J4H1S5</accession>
<evidence type="ECO:0000313" key="1">
    <source>
        <dbReference type="EMBL" id="GIQ68011.1"/>
    </source>
</evidence>
<dbReference type="EMBL" id="BOVK01000011">
    <property type="protein sequence ID" value="GIQ68011.1"/>
    <property type="molecule type" value="Genomic_DNA"/>
</dbReference>
<protein>
    <recommendedName>
        <fullName evidence="3">YqzL family protein</fullName>
    </recommendedName>
</protein>
<comment type="caution">
    <text evidence="1">The sequence shown here is derived from an EMBL/GenBank/DDBJ whole genome shotgun (WGS) entry which is preliminary data.</text>
</comment>